<evidence type="ECO:0008006" key="3">
    <source>
        <dbReference type="Google" id="ProtNLM"/>
    </source>
</evidence>
<organism evidence="1 2">
    <name type="scientific">Cirrhinus molitorella</name>
    <name type="common">mud carp</name>
    <dbReference type="NCBI Taxonomy" id="172907"/>
    <lineage>
        <taxon>Eukaryota</taxon>
        <taxon>Metazoa</taxon>
        <taxon>Chordata</taxon>
        <taxon>Craniata</taxon>
        <taxon>Vertebrata</taxon>
        <taxon>Euteleostomi</taxon>
        <taxon>Actinopterygii</taxon>
        <taxon>Neopterygii</taxon>
        <taxon>Teleostei</taxon>
        <taxon>Ostariophysi</taxon>
        <taxon>Cypriniformes</taxon>
        <taxon>Cyprinidae</taxon>
        <taxon>Labeoninae</taxon>
        <taxon>Labeonini</taxon>
        <taxon>Cirrhinus</taxon>
    </lineage>
</organism>
<name>A0ABR3LAH9_9TELE</name>
<evidence type="ECO:0000313" key="1">
    <source>
        <dbReference type="EMBL" id="KAL1248709.1"/>
    </source>
</evidence>
<reference evidence="1 2" key="1">
    <citation type="submission" date="2023-09" db="EMBL/GenBank/DDBJ databases">
        <authorList>
            <person name="Wang M."/>
        </authorList>
    </citation>
    <scope>NUCLEOTIDE SEQUENCE [LARGE SCALE GENOMIC DNA]</scope>
    <source>
        <strain evidence="1">GT-2023</strain>
        <tissue evidence="1">Liver</tissue>
    </source>
</reference>
<accession>A0ABR3LAH9</accession>
<proteinExistence type="predicted"/>
<keyword evidence="2" id="KW-1185">Reference proteome</keyword>
<sequence>MTNVVFKADATEKSPALILWFMLQVFQVGVGDGHAFETLSTENVRPKRSMSEALCGRICSDGISFGTNLENNQQNR</sequence>
<protein>
    <recommendedName>
        <fullName evidence="3">Secreted protein</fullName>
    </recommendedName>
</protein>
<evidence type="ECO:0000313" key="2">
    <source>
        <dbReference type="Proteomes" id="UP001558613"/>
    </source>
</evidence>
<gene>
    <name evidence="1" type="ORF">QQF64_022027</name>
</gene>
<dbReference type="EMBL" id="JAYMGO010000024">
    <property type="protein sequence ID" value="KAL1248709.1"/>
    <property type="molecule type" value="Genomic_DNA"/>
</dbReference>
<comment type="caution">
    <text evidence="1">The sequence shown here is derived from an EMBL/GenBank/DDBJ whole genome shotgun (WGS) entry which is preliminary data.</text>
</comment>
<dbReference type="Proteomes" id="UP001558613">
    <property type="component" value="Unassembled WGS sequence"/>
</dbReference>